<organism evidence="3">
    <name type="scientific">Chromera velia CCMP2878</name>
    <dbReference type="NCBI Taxonomy" id="1169474"/>
    <lineage>
        <taxon>Eukaryota</taxon>
        <taxon>Sar</taxon>
        <taxon>Alveolata</taxon>
        <taxon>Colpodellida</taxon>
        <taxon>Chromeraceae</taxon>
        <taxon>Chromera</taxon>
    </lineage>
</organism>
<proteinExistence type="predicted"/>
<evidence type="ECO:0000256" key="2">
    <source>
        <dbReference type="SAM" id="SignalP"/>
    </source>
</evidence>
<feature type="signal peptide" evidence="2">
    <location>
        <begin position="1"/>
        <end position="17"/>
    </location>
</feature>
<feature type="region of interest" description="Disordered" evidence="1">
    <location>
        <begin position="23"/>
        <end position="109"/>
    </location>
</feature>
<feature type="region of interest" description="Disordered" evidence="1">
    <location>
        <begin position="174"/>
        <end position="199"/>
    </location>
</feature>
<feature type="compositionally biased region" description="Pro residues" evidence="1">
    <location>
        <begin position="94"/>
        <end position="104"/>
    </location>
</feature>
<reference evidence="3" key="1">
    <citation type="submission" date="2014-11" db="EMBL/GenBank/DDBJ databases">
        <authorList>
            <person name="Otto D Thomas"/>
            <person name="Naeem Raeece"/>
        </authorList>
    </citation>
    <scope>NUCLEOTIDE SEQUENCE</scope>
</reference>
<dbReference type="AlphaFoldDB" id="A0A0G4GJC8"/>
<keyword evidence="2" id="KW-0732">Signal</keyword>
<dbReference type="VEuPathDB" id="CryptoDB:Cvel_22153"/>
<name>A0A0G4GJC8_9ALVE</name>
<evidence type="ECO:0000313" key="3">
    <source>
        <dbReference type="EMBL" id="CEM29956.1"/>
    </source>
</evidence>
<gene>
    <name evidence="3" type="ORF">Cvel_22153</name>
</gene>
<sequence>MRGLWVFPLCLLLVCRGQDVIEESSPEAAEPDAITGAPTVENPQGGAGESLPSPASEGEGEKQPFGGRPNPFPNTDGRPGRPPRPFPGGGRPPWWGPPGRPPRGPIARKPVIHLYPTETTEASVTLALPPHSRFISLVPTPQVLERDGEGDEGEEATWRVRAAPDGLMTLQSLPREEAESPPVSSLFWESEMDSDGEGRGRRFVIDREGEEGKAPSVFCVAKPKLGDWLLRALHTVGLSRRD</sequence>
<evidence type="ECO:0000256" key="1">
    <source>
        <dbReference type="SAM" id="MobiDB-lite"/>
    </source>
</evidence>
<feature type="chain" id="PRO_5005190096" evidence="2">
    <location>
        <begin position="18"/>
        <end position="242"/>
    </location>
</feature>
<accession>A0A0G4GJC8</accession>
<protein>
    <submittedName>
        <fullName evidence="3">Uncharacterized protein</fullName>
    </submittedName>
</protein>
<dbReference type="EMBL" id="CDMZ01001269">
    <property type="protein sequence ID" value="CEM29956.1"/>
    <property type="molecule type" value="Genomic_DNA"/>
</dbReference>